<keyword evidence="6 11" id="KW-0133">Cell shape</keyword>
<dbReference type="Proteomes" id="UP000644699">
    <property type="component" value="Unassembled WGS sequence"/>
</dbReference>
<dbReference type="GO" id="GO:0008360">
    <property type="term" value="P:regulation of cell shape"/>
    <property type="evidence" value="ECO:0007669"/>
    <property type="project" value="UniProtKB-KW"/>
</dbReference>
<protein>
    <recommendedName>
        <fullName evidence="11">Biosynthetic peptidoglycan transglycosylase</fullName>
        <ecNumber evidence="11">2.4.99.28</ecNumber>
    </recommendedName>
    <alternativeName>
        <fullName evidence="11">Glycan polymerase</fullName>
    </alternativeName>
    <alternativeName>
        <fullName evidence="11">Peptidoglycan glycosyltransferase MtgA</fullName>
        <shortName evidence="11">PGT</shortName>
    </alternativeName>
</protein>
<evidence type="ECO:0000313" key="13">
    <source>
        <dbReference type="EMBL" id="GGE21014.1"/>
    </source>
</evidence>
<gene>
    <name evidence="11 13" type="primary">mtgA</name>
    <name evidence="13" type="ORF">GCM10011390_45360</name>
</gene>
<evidence type="ECO:0000256" key="2">
    <source>
        <dbReference type="ARBA" id="ARBA00022519"/>
    </source>
</evidence>
<dbReference type="PANTHER" id="PTHR30400">
    <property type="entry name" value="MONOFUNCTIONAL BIOSYNTHETIC PEPTIDOGLYCAN TRANSGLYCOSYLASE"/>
    <property type="match status" value="1"/>
</dbReference>
<dbReference type="GO" id="GO:0009274">
    <property type="term" value="C:peptidoglycan-based cell wall"/>
    <property type="evidence" value="ECO:0007669"/>
    <property type="project" value="InterPro"/>
</dbReference>
<feature type="domain" description="Glycosyl transferase family 51" evidence="12">
    <location>
        <begin position="47"/>
        <end position="204"/>
    </location>
</feature>
<keyword evidence="5 11" id="KW-0812">Transmembrane</keyword>
<keyword evidence="14" id="KW-1185">Reference proteome</keyword>
<keyword evidence="10 11" id="KW-0961">Cell wall biogenesis/degradation</keyword>
<keyword evidence="8 11" id="KW-1133">Transmembrane helix</keyword>
<evidence type="ECO:0000256" key="10">
    <source>
        <dbReference type="ARBA" id="ARBA00023316"/>
    </source>
</evidence>
<evidence type="ECO:0000256" key="9">
    <source>
        <dbReference type="ARBA" id="ARBA00023136"/>
    </source>
</evidence>
<evidence type="ECO:0000256" key="7">
    <source>
        <dbReference type="ARBA" id="ARBA00022984"/>
    </source>
</evidence>
<evidence type="ECO:0000259" key="12">
    <source>
        <dbReference type="Pfam" id="PF00912"/>
    </source>
</evidence>
<evidence type="ECO:0000256" key="5">
    <source>
        <dbReference type="ARBA" id="ARBA00022692"/>
    </source>
</evidence>
<evidence type="ECO:0000256" key="11">
    <source>
        <dbReference type="HAMAP-Rule" id="MF_00766"/>
    </source>
</evidence>
<accession>A0A917EBC8</accession>
<dbReference type="GO" id="GO:0005886">
    <property type="term" value="C:plasma membrane"/>
    <property type="evidence" value="ECO:0007669"/>
    <property type="project" value="UniProtKB-SubCell"/>
</dbReference>
<dbReference type="AlphaFoldDB" id="A0A917EBC8"/>
<comment type="subcellular location">
    <subcellularLocation>
        <location evidence="11">Cell inner membrane</location>
        <topology evidence="11">Single-pass membrane protein</topology>
    </subcellularLocation>
</comment>
<reference evidence="13" key="2">
    <citation type="submission" date="2020-09" db="EMBL/GenBank/DDBJ databases">
        <authorList>
            <person name="Sun Q."/>
            <person name="Zhou Y."/>
        </authorList>
    </citation>
    <scope>NUCLEOTIDE SEQUENCE</scope>
    <source>
        <strain evidence="13">CGMCC 1.15367</strain>
    </source>
</reference>
<sequence>MLRRALGFLIVTLTVMVALPIALVPVYAIPFVHPVSTLMIGDWLRFRSVQRDWVPIENISPVLIRTVMLSEDGQYCSHRGVDWRELNGVIDDALDGQETRGASTIPMQTAKNLFLWTSRSFVRKGLEVPLALYTDLVLSKSRLMEIYLNVAEFGAGIYGVEAASWHYFEKPAFALSSREAALLAKTLPAPSRRDPGKPSRQLAQLARGIEARARAAGDFSACVVANGATEARAEERG</sequence>
<evidence type="ECO:0000256" key="1">
    <source>
        <dbReference type="ARBA" id="ARBA00022475"/>
    </source>
</evidence>
<reference evidence="13" key="1">
    <citation type="journal article" date="2014" name="Int. J. Syst. Evol. Microbiol.">
        <title>Complete genome sequence of Corynebacterium casei LMG S-19264T (=DSM 44701T), isolated from a smear-ripened cheese.</title>
        <authorList>
            <consortium name="US DOE Joint Genome Institute (JGI-PGF)"/>
            <person name="Walter F."/>
            <person name="Albersmeier A."/>
            <person name="Kalinowski J."/>
            <person name="Ruckert C."/>
        </authorList>
    </citation>
    <scope>NUCLEOTIDE SEQUENCE</scope>
    <source>
        <strain evidence="13">CGMCC 1.15367</strain>
    </source>
</reference>
<dbReference type="HAMAP" id="MF_00766">
    <property type="entry name" value="PGT_MtgA"/>
    <property type="match status" value="1"/>
</dbReference>
<dbReference type="RefSeq" id="WP_188912575.1">
    <property type="nucleotide sequence ID" value="NZ_BMIQ01000009.1"/>
</dbReference>
<dbReference type="InterPro" id="IPR011812">
    <property type="entry name" value="Pep_trsgly"/>
</dbReference>
<comment type="function">
    <text evidence="11">Peptidoglycan polymerase that catalyzes glycan chain elongation from lipid-linked precursors.</text>
</comment>
<keyword evidence="4 11" id="KW-0808">Transferase</keyword>
<dbReference type="InterPro" id="IPR001264">
    <property type="entry name" value="Glyco_trans_51"/>
</dbReference>
<dbReference type="GO" id="GO:0009252">
    <property type="term" value="P:peptidoglycan biosynthetic process"/>
    <property type="evidence" value="ECO:0007669"/>
    <property type="project" value="UniProtKB-UniRule"/>
</dbReference>
<dbReference type="GO" id="GO:0071555">
    <property type="term" value="P:cell wall organization"/>
    <property type="evidence" value="ECO:0007669"/>
    <property type="project" value="UniProtKB-KW"/>
</dbReference>
<dbReference type="EC" id="2.4.99.28" evidence="11"/>
<evidence type="ECO:0000256" key="6">
    <source>
        <dbReference type="ARBA" id="ARBA00022960"/>
    </source>
</evidence>
<evidence type="ECO:0000256" key="3">
    <source>
        <dbReference type="ARBA" id="ARBA00022676"/>
    </source>
</evidence>
<organism evidence="13 14">
    <name type="scientific">Aureimonas endophytica</name>
    <dbReference type="NCBI Taxonomy" id="2027858"/>
    <lineage>
        <taxon>Bacteria</taxon>
        <taxon>Pseudomonadati</taxon>
        <taxon>Pseudomonadota</taxon>
        <taxon>Alphaproteobacteria</taxon>
        <taxon>Hyphomicrobiales</taxon>
        <taxon>Aurantimonadaceae</taxon>
        <taxon>Aureimonas</taxon>
    </lineage>
</organism>
<evidence type="ECO:0000256" key="8">
    <source>
        <dbReference type="ARBA" id="ARBA00022989"/>
    </source>
</evidence>
<dbReference type="GO" id="GO:0008955">
    <property type="term" value="F:peptidoglycan glycosyltransferase activity"/>
    <property type="evidence" value="ECO:0007669"/>
    <property type="project" value="UniProtKB-UniRule"/>
</dbReference>
<dbReference type="Gene3D" id="1.10.3810.10">
    <property type="entry name" value="Biosynthetic peptidoglycan transglycosylase-like"/>
    <property type="match status" value="1"/>
</dbReference>
<dbReference type="Pfam" id="PF00912">
    <property type="entry name" value="Transgly"/>
    <property type="match status" value="1"/>
</dbReference>
<dbReference type="InterPro" id="IPR023346">
    <property type="entry name" value="Lysozyme-like_dom_sf"/>
</dbReference>
<keyword evidence="7 11" id="KW-0573">Peptidoglycan synthesis</keyword>
<dbReference type="GO" id="GO:0016763">
    <property type="term" value="F:pentosyltransferase activity"/>
    <property type="evidence" value="ECO:0007669"/>
    <property type="project" value="InterPro"/>
</dbReference>
<comment type="caution">
    <text evidence="13">The sequence shown here is derived from an EMBL/GenBank/DDBJ whole genome shotgun (WGS) entry which is preliminary data.</text>
</comment>
<comment type="similarity">
    <text evidence="11">Belongs to the glycosyltransferase 51 family.</text>
</comment>
<proteinExistence type="inferred from homology"/>
<keyword evidence="3 11" id="KW-0328">Glycosyltransferase</keyword>
<comment type="pathway">
    <text evidence="11">Cell wall biogenesis; peptidoglycan biosynthesis.</text>
</comment>
<keyword evidence="9 11" id="KW-0472">Membrane</keyword>
<keyword evidence="1 11" id="KW-1003">Cell membrane</keyword>
<evidence type="ECO:0000313" key="14">
    <source>
        <dbReference type="Proteomes" id="UP000644699"/>
    </source>
</evidence>
<keyword evidence="2 11" id="KW-0997">Cell inner membrane</keyword>
<comment type="catalytic activity">
    <reaction evidence="11">
        <text>[GlcNAc-(1-&gt;4)-Mur2Ac(oyl-L-Ala-gamma-D-Glu-L-Lys-D-Ala-D-Ala)](n)-di-trans,octa-cis-undecaprenyl diphosphate + beta-D-GlcNAc-(1-&gt;4)-Mur2Ac(oyl-L-Ala-gamma-D-Glu-L-Lys-D-Ala-D-Ala)-di-trans,octa-cis-undecaprenyl diphosphate = [GlcNAc-(1-&gt;4)-Mur2Ac(oyl-L-Ala-gamma-D-Glu-L-Lys-D-Ala-D-Ala)](n+1)-di-trans,octa-cis-undecaprenyl diphosphate + di-trans,octa-cis-undecaprenyl diphosphate + H(+)</text>
        <dbReference type="Rhea" id="RHEA:23708"/>
        <dbReference type="Rhea" id="RHEA-COMP:9602"/>
        <dbReference type="Rhea" id="RHEA-COMP:9603"/>
        <dbReference type="ChEBI" id="CHEBI:15378"/>
        <dbReference type="ChEBI" id="CHEBI:58405"/>
        <dbReference type="ChEBI" id="CHEBI:60033"/>
        <dbReference type="ChEBI" id="CHEBI:78435"/>
        <dbReference type="EC" id="2.4.99.28"/>
    </reaction>
</comment>
<dbReference type="InterPro" id="IPR036950">
    <property type="entry name" value="PBP_transglycosylase"/>
</dbReference>
<name>A0A917EBC8_9HYPH</name>
<evidence type="ECO:0000256" key="4">
    <source>
        <dbReference type="ARBA" id="ARBA00022679"/>
    </source>
</evidence>
<dbReference type="EMBL" id="BMIQ01000009">
    <property type="protein sequence ID" value="GGE21014.1"/>
    <property type="molecule type" value="Genomic_DNA"/>
</dbReference>
<dbReference type="SUPFAM" id="SSF53955">
    <property type="entry name" value="Lysozyme-like"/>
    <property type="match status" value="1"/>
</dbReference>
<dbReference type="PANTHER" id="PTHR30400:SF0">
    <property type="entry name" value="BIOSYNTHETIC PEPTIDOGLYCAN TRANSGLYCOSYLASE"/>
    <property type="match status" value="1"/>
</dbReference>